<dbReference type="InterPro" id="IPR000873">
    <property type="entry name" value="AMP-dep_synth/lig_dom"/>
</dbReference>
<accession>A0ABR5YBU3</accession>
<evidence type="ECO:0008006" key="5">
    <source>
        <dbReference type="Google" id="ProtNLM"/>
    </source>
</evidence>
<comment type="caution">
    <text evidence="3">The sequence shown here is derived from an EMBL/GenBank/DDBJ whole genome shotgun (WGS) entry which is preliminary data.</text>
</comment>
<dbReference type="InterPro" id="IPR042099">
    <property type="entry name" value="ANL_N_sf"/>
</dbReference>
<protein>
    <recommendedName>
        <fullName evidence="5">Acyl-CoA synthetase</fullName>
    </recommendedName>
</protein>
<dbReference type="Pfam" id="PF13193">
    <property type="entry name" value="AMP-binding_C"/>
    <property type="match status" value="1"/>
</dbReference>
<dbReference type="Pfam" id="PF00501">
    <property type="entry name" value="AMP-binding"/>
    <property type="match status" value="1"/>
</dbReference>
<dbReference type="PANTHER" id="PTHR43767:SF1">
    <property type="entry name" value="NONRIBOSOMAL PEPTIDE SYNTHASE PES1 (EUROFUNG)-RELATED"/>
    <property type="match status" value="1"/>
</dbReference>
<gene>
    <name evidence="3" type="ORF">AVT10_16885</name>
</gene>
<dbReference type="EMBL" id="LQQO01000033">
    <property type="protein sequence ID" value="KZE11852.1"/>
    <property type="molecule type" value="Genomic_DNA"/>
</dbReference>
<dbReference type="Proteomes" id="UP000076609">
    <property type="component" value="Unassembled WGS sequence"/>
</dbReference>
<dbReference type="PANTHER" id="PTHR43767">
    <property type="entry name" value="LONG-CHAIN-FATTY-ACID--COA LIGASE"/>
    <property type="match status" value="1"/>
</dbReference>
<evidence type="ECO:0000259" key="2">
    <source>
        <dbReference type="Pfam" id="PF13193"/>
    </source>
</evidence>
<keyword evidence="4" id="KW-1185">Reference proteome</keyword>
<organism evidence="3 4">
    <name type="scientific">Sphingomonas hankookensis</name>
    <dbReference type="NCBI Taxonomy" id="563996"/>
    <lineage>
        <taxon>Bacteria</taxon>
        <taxon>Pseudomonadati</taxon>
        <taxon>Pseudomonadota</taxon>
        <taxon>Alphaproteobacteria</taxon>
        <taxon>Sphingomonadales</taxon>
        <taxon>Sphingomonadaceae</taxon>
        <taxon>Sphingomonas</taxon>
    </lineage>
</organism>
<dbReference type="SUPFAM" id="SSF56801">
    <property type="entry name" value="Acetyl-CoA synthetase-like"/>
    <property type="match status" value="1"/>
</dbReference>
<feature type="domain" description="AMP-dependent synthetase/ligase" evidence="1">
    <location>
        <begin position="11"/>
        <end position="396"/>
    </location>
</feature>
<dbReference type="RefSeq" id="WP_066691583.1">
    <property type="nucleotide sequence ID" value="NZ_LQQO01000033.1"/>
</dbReference>
<dbReference type="NCBIfam" id="NF005714">
    <property type="entry name" value="PRK07529.1"/>
    <property type="match status" value="1"/>
</dbReference>
<feature type="domain" description="AMP-binding enzyme C-terminal" evidence="2">
    <location>
        <begin position="452"/>
        <end position="527"/>
    </location>
</feature>
<dbReference type="InterPro" id="IPR025110">
    <property type="entry name" value="AMP-bd_C"/>
</dbReference>
<evidence type="ECO:0000259" key="1">
    <source>
        <dbReference type="Pfam" id="PF00501"/>
    </source>
</evidence>
<reference evidence="4" key="1">
    <citation type="submission" date="2016-01" db="EMBL/GenBank/DDBJ databases">
        <title>Draft genome of Chromobacterium sp. F49.</title>
        <authorList>
            <person name="Hong K.W."/>
        </authorList>
    </citation>
    <scope>NUCLEOTIDE SEQUENCE [LARGE SCALE GENOMIC DNA]</scope>
    <source>
        <strain evidence="4">CN3</strain>
    </source>
</reference>
<dbReference type="Gene3D" id="3.40.50.12780">
    <property type="entry name" value="N-terminal domain of ligase-like"/>
    <property type="match status" value="1"/>
</dbReference>
<dbReference type="InterPro" id="IPR045851">
    <property type="entry name" value="AMP-bd_C_sf"/>
</dbReference>
<dbReference type="Gene3D" id="3.30.300.30">
    <property type="match status" value="1"/>
</dbReference>
<evidence type="ECO:0000313" key="4">
    <source>
        <dbReference type="Proteomes" id="UP000076609"/>
    </source>
</evidence>
<sequence length="542" mass="56380">MLQNSYRLIAASADRFAGRTALRFIASPEGDEVAAWTYAELVGRITAFANGLHLLGVDRTSVVAFALPNLSETHVALWGAEAVGIALPLNPALGVATLAAILREAGASVLVTQASAITPSPSELEAVLSAVPSLSHLILVDSPASAVCAGTVAVHDFDALCTASDRDRLRFADARSSDDSSWFCTGGTTGLPKIARRSHANELANVAQIATAVTGLLGEGDAMLSGLPMFHVNAAMVSGLLPFAIGGEVVLATAMGFRTPGLLAGFWPLVDRFGITSFSAVPTLLSALAQIPKPEGAAASLRFAICGAAPLSAAQHAVAERALGVPVLEGYGLTEGTCATSLNPADDRRPGSIGRVLPGQRARPMILDDDGRWVRDAAVGEVGALAISGDNVFIGYRSVAHDRGIWIDHPDGRRWLNTGDLARIDADGYLWLTGRAKDLIIRGGHNIDPAVIEEALSGHPAVLLAAAVGRPDAHAGEVPVAFVQLRPDAMVDEAALLAFAEAAIDERAARPKGVRILPALPLTAVGKIFKPELRRLAAEEAN</sequence>
<proteinExistence type="predicted"/>
<evidence type="ECO:0000313" key="3">
    <source>
        <dbReference type="EMBL" id="KZE11852.1"/>
    </source>
</evidence>
<name>A0ABR5YBU3_9SPHN</name>
<dbReference type="InterPro" id="IPR050237">
    <property type="entry name" value="ATP-dep_AMP-bd_enzyme"/>
</dbReference>